<sequence>MHSMISSVDVKSEVPVGLEPISPLDLRTDLRMMMPVVDPVVREKQLQQELLLIQQQQQIQKQLLIAEFQKQHENLTRQHQAQLQEHIKLQQELLAIKQQQELLEKEQKLEQQRQEQEVERHRREQQLPPLRGKDRGRERAVASTEVKQKLQEFLLSKSATKDTPTNGKNHSVSRHPKLWYTAAHHTSLDQSSPPLSGTSPSYKYTLPGAQDAKDDFPLRKTESSVSSSSPGSGPSSPNNGPTGNVTENETSVLPPTPQAEKMVSQQRILIHEDSMNLLSLYTSPSLPNITLGLPAVPAQLNASNSLKEKQKCETQTLRQGVPLPGQYGGGIPASSSHPHVTLEGKPNSSHQALLQHLLLKEQMRQQKLLVAGGVPLHPQSPLATKERISPGIRGTHKLPRHRPLNRTQSAPLPQSTLAQLVIQQQHQQFLEKQKQYQQQIHMNKLLSKSIEQLKQPGGHLEEAEEELQGDQAMQEDRAPSSGNSTRSDSSACVDDTLGQVGAVKVKEEPVDSDEDAQIQEMESGEQAAFMQQPFLEPQHARALSVRPAQLAADGMDGLEKHRLVSRAHSSPAACIFPHPAMDCHLLPGSATGIAYDPLMLKHQCICGNSTTHPEHAGRIQSIWSRLQETGLLNKCERIQGRKASLEEIQLVHSEHHSLLYGTNPLDGQKLDPRTLLGDSSQKFFSSLPCGGLGVDSDTIWNELHSSGAARMAVGCVIELASKVASGELKNGFAVVRPPGHHAEESTAMGFCFFNSVAITAKYLRDQLNISKILIVDLDVHHGNGTQQAFYADPSILYISLHRYDEGNFFPGSGAPNEVGTGLGEGYNINIAWTGGLDPPMGDTEYLEAFRTIVKPVAKEFDPDMVLVSAGFDALEGHAPPLGGYKVTAKCFGHLTKQLMTLADGHVVLALEGGHDLTAICDASEACVNALLGNELEPLAEDILQQTPNTNAVISLQKIIEIQSKYWKSVRTVSVPRGCALAGAQLQEETETVSALASLTVDVEQPFAREDNRLLATTILLSKNLTTLDTSNKWNHAVFAFL</sequence>
<accession>A0A9W2WPE6</accession>
<dbReference type="GO" id="GO:0046872">
    <property type="term" value="F:metal ion binding"/>
    <property type="evidence" value="ECO:0007669"/>
    <property type="project" value="UniProtKB-KW"/>
</dbReference>
<evidence type="ECO:0000313" key="21">
    <source>
        <dbReference type="RefSeq" id="XP_054941013.1"/>
    </source>
</evidence>
<dbReference type="AlphaFoldDB" id="A0A9W2WPE6"/>
<evidence type="ECO:0000256" key="5">
    <source>
        <dbReference type="ARBA" id="ARBA00022723"/>
    </source>
</evidence>
<evidence type="ECO:0000256" key="9">
    <source>
        <dbReference type="ARBA" id="ARBA00023015"/>
    </source>
</evidence>
<dbReference type="Gene3D" id="6.10.250.1550">
    <property type="match status" value="1"/>
</dbReference>
<feature type="region of interest" description="Disordered" evidence="17">
    <location>
        <begin position="186"/>
        <end position="264"/>
    </location>
</feature>
<comment type="function">
    <text evidence="13">Responsible for the deacetylation of lysine residues on the N-terminal part of the core histones (H2A, H2B, H3 and H4). Histone deacetylation gives a tag for epigenetic repression and plays an important role in transcriptional regulation, cell cycle progression and developmental events.</text>
</comment>
<dbReference type="Pfam" id="PF00850">
    <property type="entry name" value="Hist_deacetyl"/>
    <property type="match status" value="1"/>
</dbReference>
<feature type="compositionally biased region" description="Polar residues" evidence="17">
    <location>
        <begin position="157"/>
        <end position="170"/>
    </location>
</feature>
<evidence type="ECO:0000256" key="11">
    <source>
        <dbReference type="ARBA" id="ARBA00023242"/>
    </source>
</evidence>
<evidence type="ECO:0000259" key="18">
    <source>
        <dbReference type="Pfam" id="PF00850"/>
    </source>
</evidence>
<feature type="domain" description="Histone deacetylase glutamine rich N-terminal" evidence="19">
    <location>
        <begin position="37"/>
        <end position="127"/>
    </location>
</feature>
<evidence type="ECO:0000259" key="19">
    <source>
        <dbReference type="Pfam" id="PF12203"/>
    </source>
</evidence>
<proteinExistence type="inferred from homology"/>
<feature type="active site" evidence="14">
    <location>
        <position position="741"/>
    </location>
</feature>
<feature type="binding site" evidence="15">
    <location>
        <position position="612"/>
    </location>
    <ligand>
        <name>Zn(2+)</name>
        <dbReference type="ChEBI" id="CHEBI:29105"/>
    </ligand>
</feature>
<dbReference type="Gene3D" id="3.40.800.20">
    <property type="entry name" value="Histone deacetylase domain"/>
    <property type="match status" value="1"/>
</dbReference>
<feature type="compositionally biased region" description="Basic and acidic residues" evidence="17">
    <location>
        <begin position="211"/>
        <end position="222"/>
    </location>
</feature>
<evidence type="ECO:0000256" key="16">
    <source>
        <dbReference type="PIRSR" id="PIRSR037911-3"/>
    </source>
</evidence>
<keyword evidence="4 13" id="KW-0678">Repressor</keyword>
<evidence type="ECO:0000256" key="10">
    <source>
        <dbReference type="ARBA" id="ARBA00023163"/>
    </source>
</evidence>
<dbReference type="InterPro" id="IPR023801">
    <property type="entry name" value="His_deacetylse_dom"/>
</dbReference>
<keyword evidence="10 13" id="KW-0804">Transcription</keyword>
<keyword evidence="11" id="KW-0539">Nucleus</keyword>
<dbReference type="Proteomes" id="UP000248484">
    <property type="component" value="Chromosome 5"/>
</dbReference>
<evidence type="ECO:0000256" key="2">
    <source>
        <dbReference type="ARBA" id="ARBA00007738"/>
    </source>
</evidence>
<organism evidence="20 21">
    <name type="scientific">Physeter macrocephalus</name>
    <name type="common">Sperm whale</name>
    <name type="synonym">Physeter catodon</name>
    <dbReference type="NCBI Taxonomy" id="9755"/>
    <lineage>
        <taxon>Eukaryota</taxon>
        <taxon>Metazoa</taxon>
        <taxon>Chordata</taxon>
        <taxon>Craniata</taxon>
        <taxon>Vertebrata</taxon>
        <taxon>Euteleostomi</taxon>
        <taxon>Mammalia</taxon>
        <taxon>Eutheria</taxon>
        <taxon>Laurasiatheria</taxon>
        <taxon>Artiodactyla</taxon>
        <taxon>Whippomorpha</taxon>
        <taxon>Cetacea</taxon>
        <taxon>Odontoceti</taxon>
        <taxon>Physeteridae</taxon>
        <taxon>Physeter</taxon>
    </lineage>
</organism>
<dbReference type="EC" id="3.5.1.98" evidence="3 13"/>
<feature type="compositionally biased region" description="Polar residues" evidence="17">
    <location>
        <begin position="188"/>
        <end position="202"/>
    </location>
</feature>
<evidence type="ECO:0000256" key="3">
    <source>
        <dbReference type="ARBA" id="ARBA00012111"/>
    </source>
</evidence>
<feature type="region of interest" description="Disordered" evidence="17">
    <location>
        <begin position="453"/>
        <end position="494"/>
    </location>
</feature>
<keyword evidence="20" id="KW-1185">Reference proteome</keyword>
<evidence type="ECO:0000256" key="8">
    <source>
        <dbReference type="ARBA" id="ARBA00022853"/>
    </source>
</evidence>
<evidence type="ECO:0000256" key="12">
    <source>
        <dbReference type="ARBA" id="ARBA00048287"/>
    </source>
</evidence>
<feature type="binding site" evidence="15">
    <location>
        <position position="604"/>
    </location>
    <ligand>
        <name>Zn(2+)</name>
        <dbReference type="ChEBI" id="CHEBI:29105"/>
    </ligand>
</feature>
<dbReference type="InterPro" id="IPR024643">
    <property type="entry name" value="Hist_deacetylase_Gln_rich_N"/>
</dbReference>
<dbReference type="PRINTS" id="PR01270">
    <property type="entry name" value="HDASUPER"/>
</dbReference>
<dbReference type="InterPro" id="IPR046949">
    <property type="entry name" value="HDAC4/5/7/9"/>
</dbReference>
<dbReference type="FunFam" id="3.40.800.20:FF:000002">
    <property type="entry name" value="Histone deacetylase"/>
    <property type="match status" value="1"/>
</dbReference>
<evidence type="ECO:0000256" key="17">
    <source>
        <dbReference type="SAM" id="MobiDB-lite"/>
    </source>
</evidence>
<dbReference type="GeneID" id="102991829"/>
<dbReference type="GO" id="GO:0000122">
    <property type="term" value="P:negative regulation of transcription by RNA polymerase II"/>
    <property type="evidence" value="ECO:0007669"/>
    <property type="project" value="InterPro"/>
</dbReference>
<evidence type="ECO:0000313" key="20">
    <source>
        <dbReference type="Proteomes" id="UP000248484"/>
    </source>
</evidence>
<keyword evidence="9 13" id="KW-0805">Transcription regulation</keyword>
<dbReference type="CDD" id="cd11681">
    <property type="entry name" value="HDAC_classIIa"/>
    <property type="match status" value="1"/>
</dbReference>
<keyword evidence="7 15" id="KW-0862">Zinc</keyword>
<dbReference type="SUPFAM" id="SSF52768">
    <property type="entry name" value="Arginase/deacetylase"/>
    <property type="match status" value="1"/>
</dbReference>
<evidence type="ECO:0000256" key="7">
    <source>
        <dbReference type="ARBA" id="ARBA00022833"/>
    </source>
</evidence>
<dbReference type="Pfam" id="PF12203">
    <property type="entry name" value="HDAC4_Gln"/>
    <property type="match status" value="1"/>
</dbReference>
<evidence type="ECO:0000256" key="6">
    <source>
        <dbReference type="ARBA" id="ARBA00022801"/>
    </source>
</evidence>
<feature type="compositionally biased region" description="Basic and acidic residues" evidence="17">
    <location>
        <begin position="113"/>
        <end position="150"/>
    </location>
</feature>
<feature type="region of interest" description="Disordered" evidence="17">
    <location>
        <begin position="113"/>
        <end position="173"/>
    </location>
</feature>
<dbReference type="CDD" id="cd10163">
    <property type="entry name" value="ClassIIa_HDAC9_Gln-rich-N"/>
    <property type="match status" value="1"/>
</dbReference>
<evidence type="ECO:0000256" key="13">
    <source>
        <dbReference type="PIRNR" id="PIRNR037911"/>
    </source>
</evidence>
<comment type="subcellular location">
    <subcellularLocation>
        <location evidence="1 13">Nucleus</location>
    </subcellularLocation>
</comment>
<dbReference type="PIRSF" id="PIRSF037911">
    <property type="entry name" value="HDAC_II_euk"/>
    <property type="match status" value="1"/>
</dbReference>
<evidence type="ECO:0000256" key="1">
    <source>
        <dbReference type="ARBA" id="ARBA00004123"/>
    </source>
</evidence>
<keyword evidence="8 13" id="KW-0156">Chromatin regulator</keyword>
<feature type="compositionally biased region" description="Low complexity" evidence="17">
    <location>
        <begin position="223"/>
        <end position="244"/>
    </location>
</feature>
<feature type="binding site" evidence="15">
    <location>
        <position position="606"/>
    </location>
    <ligand>
        <name>Zn(2+)</name>
        <dbReference type="ChEBI" id="CHEBI:29105"/>
    </ligand>
</feature>
<evidence type="ECO:0000256" key="4">
    <source>
        <dbReference type="ARBA" id="ARBA00022491"/>
    </source>
</evidence>
<evidence type="ECO:0000256" key="14">
    <source>
        <dbReference type="PIRSR" id="PIRSR037911-1"/>
    </source>
</evidence>
<dbReference type="InterPro" id="IPR000286">
    <property type="entry name" value="HDACs"/>
</dbReference>
<comment type="catalytic activity">
    <reaction evidence="12 13">
        <text>N(6)-acetyl-L-lysyl-[histone] + H2O = L-lysyl-[histone] + acetate</text>
        <dbReference type="Rhea" id="RHEA:58196"/>
        <dbReference type="Rhea" id="RHEA-COMP:9845"/>
        <dbReference type="Rhea" id="RHEA-COMP:11338"/>
        <dbReference type="ChEBI" id="CHEBI:15377"/>
        <dbReference type="ChEBI" id="CHEBI:29969"/>
        <dbReference type="ChEBI" id="CHEBI:30089"/>
        <dbReference type="ChEBI" id="CHEBI:61930"/>
        <dbReference type="EC" id="3.5.1.98"/>
    </reaction>
</comment>
<protein>
    <recommendedName>
        <fullName evidence="3 13">Histone deacetylase</fullName>
        <ecNumber evidence="3 13">3.5.1.98</ecNumber>
    </recommendedName>
</protein>
<dbReference type="GO" id="GO:0141221">
    <property type="term" value="F:histone deacetylase activity, hydrolytic mechanism"/>
    <property type="evidence" value="ECO:0007669"/>
    <property type="project" value="UniProtKB-EC"/>
</dbReference>
<dbReference type="InterPro" id="IPR037138">
    <property type="entry name" value="His_deacetylse_dom_sf"/>
</dbReference>
<reference evidence="21" key="1">
    <citation type="submission" date="2025-08" db="UniProtKB">
        <authorList>
            <consortium name="RefSeq"/>
        </authorList>
    </citation>
    <scope>IDENTIFICATION</scope>
    <source>
        <tissue evidence="21">Muscle</tissue>
    </source>
</reference>
<feature type="binding site" evidence="15">
    <location>
        <position position="689"/>
    </location>
    <ligand>
        <name>Zn(2+)</name>
        <dbReference type="ChEBI" id="CHEBI:29105"/>
    </ligand>
</feature>
<dbReference type="PANTHER" id="PTHR45364:SF11">
    <property type="entry name" value="HISTONE DEACETYLASE 9"/>
    <property type="match status" value="1"/>
</dbReference>
<name>A0A9W2WPE6_PHYMC</name>
<keyword evidence="5 15" id="KW-0479">Metal-binding</keyword>
<feature type="site" description="Contributes to catalysis" evidence="16">
    <location>
        <position position="914"/>
    </location>
</feature>
<dbReference type="PANTHER" id="PTHR45364">
    <property type="entry name" value="HISTONE DEACETYLASE 9-RELATED"/>
    <property type="match status" value="1"/>
</dbReference>
<feature type="compositionally biased region" description="Polar residues" evidence="17">
    <location>
        <begin position="480"/>
        <end position="490"/>
    </location>
</feature>
<gene>
    <name evidence="21" type="primary">HDAC9</name>
</gene>
<comment type="similarity">
    <text evidence="2 13">Belongs to the histone deacetylase family. HD type 2 subfamily.</text>
</comment>
<keyword evidence="6 13" id="KW-0378">Hydrolase</keyword>
<dbReference type="RefSeq" id="XP_054941013.1">
    <property type="nucleotide sequence ID" value="XM_055085038.1"/>
</dbReference>
<dbReference type="InterPro" id="IPR023696">
    <property type="entry name" value="Ureohydrolase_dom_sf"/>
</dbReference>
<dbReference type="CTD" id="9734"/>
<dbReference type="GO" id="GO:0005634">
    <property type="term" value="C:nucleus"/>
    <property type="evidence" value="ECO:0007669"/>
    <property type="project" value="UniProtKB-SubCell"/>
</dbReference>
<feature type="domain" description="Histone deacetylase" evidence="18">
    <location>
        <begin position="612"/>
        <end position="930"/>
    </location>
</feature>
<evidence type="ECO:0000256" key="15">
    <source>
        <dbReference type="PIRSR" id="PIRSR037911-2"/>
    </source>
</evidence>